<dbReference type="EMBL" id="JWLZ01000046">
    <property type="protein sequence ID" value="KHT64776.1"/>
    <property type="molecule type" value="Genomic_DNA"/>
</dbReference>
<evidence type="ECO:0000256" key="3">
    <source>
        <dbReference type="ARBA" id="ARBA00022723"/>
    </source>
</evidence>
<dbReference type="PROSITE" id="PS00455">
    <property type="entry name" value="AMP_BINDING"/>
    <property type="match status" value="1"/>
</dbReference>
<feature type="domain" description="AMP-binding enzyme C-terminal" evidence="10">
    <location>
        <begin position="531"/>
        <end position="609"/>
    </location>
</feature>
<dbReference type="GO" id="GO:0019427">
    <property type="term" value="P:acetyl-CoA biosynthetic process from acetate"/>
    <property type="evidence" value="ECO:0007669"/>
    <property type="project" value="UniProtKB-UniRule"/>
</dbReference>
<dbReference type="Gene3D" id="3.40.50.12780">
    <property type="entry name" value="N-terminal domain of ligase-like"/>
    <property type="match status" value="1"/>
</dbReference>
<evidence type="ECO:0000256" key="1">
    <source>
        <dbReference type="ARBA" id="ARBA00006432"/>
    </source>
</evidence>
<dbReference type="AlphaFoldDB" id="A0A0B9H1H2"/>
<accession>A0A0B9H1H2</accession>
<dbReference type="InterPro" id="IPR045851">
    <property type="entry name" value="AMP-bd_C_sf"/>
</dbReference>
<dbReference type="GO" id="GO:0046872">
    <property type="term" value="F:metal ion binding"/>
    <property type="evidence" value="ECO:0007669"/>
    <property type="project" value="UniProtKB-KW"/>
</dbReference>
<comment type="similarity">
    <text evidence="1 8">Belongs to the ATP-dependent AMP-binding enzyme family.</text>
</comment>
<evidence type="ECO:0000259" key="11">
    <source>
        <dbReference type="Pfam" id="PF16177"/>
    </source>
</evidence>
<evidence type="ECO:0000313" key="12">
    <source>
        <dbReference type="EMBL" id="KHT64776.1"/>
    </source>
</evidence>
<dbReference type="PANTHER" id="PTHR24095:SF243">
    <property type="entry name" value="ACETYL-COENZYME A SYNTHETASE"/>
    <property type="match status" value="1"/>
</dbReference>
<dbReference type="InterPro" id="IPR011904">
    <property type="entry name" value="Ac_CoA_lig"/>
</dbReference>
<dbReference type="Pfam" id="PF00501">
    <property type="entry name" value="AMP-binding"/>
    <property type="match status" value="1"/>
</dbReference>
<feature type="modified residue" description="N6-acetyllysine" evidence="8">
    <location>
        <position position="609"/>
    </location>
</feature>
<name>A0A0B9H1H2_9GAMM</name>
<dbReference type="CDD" id="cd05966">
    <property type="entry name" value="ACS"/>
    <property type="match status" value="1"/>
</dbReference>
<evidence type="ECO:0000256" key="6">
    <source>
        <dbReference type="ARBA" id="ARBA00022842"/>
    </source>
</evidence>
<feature type="binding site" evidence="8">
    <location>
        <position position="542"/>
    </location>
    <ligand>
        <name>Mg(2+)</name>
        <dbReference type="ChEBI" id="CHEBI:18420"/>
    </ligand>
</feature>
<keyword evidence="6 8" id="KW-0460">Magnesium</keyword>
<feature type="binding site" evidence="8">
    <location>
        <position position="311"/>
    </location>
    <ligand>
        <name>CoA</name>
        <dbReference type="ChEBI" id="CHEBI:57287"/>
    </ligand>
</feature>
<feature type="binding site" evidence="8">
    <location>
        <begin position="191"/>
        <end position="194"/>
    </location>
    <ligand>
        <name>CoA</name>
        <dbReference type="ChEBI" id="CHEBI:57287"/>
    </ligand>
</feature>
<feature type="binding site" evidence="8">
    <location>
        <position position="539"/>
    </location>
    <ligand>
        <name>Mg(2+)</name>
        <dbReference type="ChEBI" id="CHEBI:18420"/>
    </ligand>
</feature>
<comment type="caution">
    <text evidence="12">The sequence shown here is derived from an EMBL/GenBank/DDBJ whole genome shotgun (WGS) entry which is preliminary data.</text>
</comment>
<evidence type="ECO:0000256" key="4">
    <source>
        <dbReference type="ARBA" id="ARBA00022741"/>
    </source>
</evidence>
<comment type="catalytic activity">
    <reaction evidence="8">
        <text>acetate + ATP + CoA = acetyl-CoA + AMP + diphosphate</text>
        <dbReference type="Rhea" id="RHEA:23176"/>
        <dbReference type="ChEBI" id="CHEBI:30089"/>
        <dbReference type="ChEBI" id="CHEBI:30616"/>
        <dbReference type="ChEBI" id="CHEBI:33019"/>
        <dbReference type="ChEBI" id="CHEBI:57287"/>
        <dbReference type="ChEBI" id="CHEBI:57288"/>
        <dbReference type="ChEBI" id="CHEBI:456215"/>
        <dbReference type="EC" id="6.2.1.1"/>
    </reaction>
</comment>
<dbReference type="GO" id="GO:0016208">
    <property type="term" value="F:AMP binding"/>
    <property type="evidence" value="ECO:0007669"/>
    <property type="project" value="InterPro"/>
</dbReference>
<keyword evidence="4 8" id="KW-0547">Nucleotide-binding</keyword>
<dbReference type="GO" id="GO:0005524">
    <property type="term" value="F:ATP binding"/>
    <property type="evidence" value="ECO:0007669"/>
    <property type="project" value="UniProtKB-KW"/>
</dbReference>
<evidence type="ECO:0000259" key="10">
    <source>
        <dbReference type="Pfam" id="PF13193"/>
    </source>
</evidence>
<feature type="binding site" evidence="8">
    <location>
        <position position="515"/>
    </location>
    <ligand>
        <name>ATP</name>
        <dbReference type="ChEBI" id="CHEBI:30616"/>
    </ligand>
</feature>
<feature type="domain" description="AMP-dependent synthetase/ligase" evidence="9">
    <location>
        <begin position="83"/>
        <end position="466"/>
    </location>
</feature>
<dbReference type="FunFam" id="3.30.300.30:FF:000004">
    <property type="entry name" value="Acetyl-coenzyme A synthetase"/>
    <property type="match status" value="1"/>
</dbReference>
<evidence type="ECO:0000256" key="7">
    <source>
        <dbReference type="ARBA" id="ARBA00022990"/>
    </source>
</evidence>
<feature type="binding site" evidence="8">
    <location>
        <position position="526"/>
    </location>
    <ligand>
        <name>ATP</name>
        <dbReference type="ChEBI" id="CHEBI:30616"/>
    </ligand>
</feature>
<dbReference type="Pfam" id="PF16177">
    <property type="entry name" value="ACAS_N"/>
    <property type="match status" value="1"/>
</dbReference>
<feature type="binding site" evidence="8">
    <location>
        <position position="523"/>
    </location>
    <ligand>
        <name>CoA</name>
        <dbReference type="ChEBI" id="CHEBI:57287"/>
    </ligand>
</feature>
<feature type="binding site" evidence="8">
    <location>
        <begin position="387"/>
        <end position="389"/>
    </location>
    <ligand>
        <name>ATP</name>
        <dbReference type="ChEBI" id="CHEBI:30616"/>
    </ligand>
</feature>
<dbReference type="SUPFAM" id="SSF56801">
    <property type="entry name" value="Acetyl-CoA synthetase-like"/>
    <property type="match status" value="1"/>
</dbReference>
<sequence length="649" mass="71493">MSEVHVYPVNQDIAANAHVTDEQYREMYQQSVINPEGFWREHGQIVDWIQPFSQVKNTSFDTGHVSISWFQDGTLNVSANCIDRHLATRGDQPAIIWEGDDPADDATLTYNQLHQQVCQFANALKSQGVRKGDVVCLYMPMVAEAAVAMLACTRIGAVHTIVFGGFSPEALAGRITDSNAKVVVTADEGIRGGRAVPLKKNVDDALANDDVTSVEKVIVFKRTGGNVEWDSNRDVWWHEATAVASSHCEPEEMNAEDPLFILYTSGSTGKPKGVLHTTGGYLVYATMTFKYVFDYQEGDIYWCTADVGWITGHSYLVYGPLANGATTLLFEGVPNYPSTSRMSEVVDKHNVNILYTAPTAIRALMAKGDEAIAGTQRSSLRIMGSVGEPINPEAWEWYHRTIGDSRCPIVDTWWQTETGGILITPLPGATALKPGSATRPFFGVQPALVDNMGNILDGATEGNLVMIDSWPGQMRTLWGDHERFEQTYFSTFKGMYFTGDGARRDEDGYYWITGRVDDVLNISGHRMGTAEIESALVAFDKIAEAAIVGVPHDIKGQAIYAYITLNDGEIPSAELHKEVKDWVRKEIGPIATPDFLHWTDALPKTRSGKIMRRILRKIATGDTATLGDTSTLADPSVVEKLIAEKQKVL</sequence>
<dbReference type="Proteomes" id="UP000031278">
    <property type="component" value="Unassembled WGS sequence"/>
</dbReference>
<dbReference type="HAMAP" id="MF_01123">
    <property type="entry name" value="Ac_CoA_synth"/>
    <property type="match status" value="1"/>
</dbReference>
<dbReference type="InterPro" id="IPR025110">
    <property type="entry name" value="AMP-bd_C"/>
</dbReference>
<feature type="binding site" evidence="8">
    <location>
        <begin position="411"/>
        <end position="416"/>
    </location>
    <ligand>
        <name>ATP</name>
        <dbReference type="ChEBI" id="CHEBI:30616"/>
    </ligand>
</feature>
<organism evidence="12 13">
    <name type="scientific">Photobacterium gaetbulicola</name>
    <dbReference type="NCBI Taxonomy" id="1295392"/>
    <lineage>
        <taxon>Bacteria</taxon>
        <taxon>Pseudomonadati</taxon>
        <taxon>Pseudomonadota</taxon>
        <taxon>Gammaproteobacteria</taxon>
        <taxon>Vibrionales</taxon>
        <taxon>Vibrionaceae</taxon>
        <taxon>Photobacterium</taxon>
    </lineage>
</organism>
<dbReference type="InterPro" id="IPR032387">
    <property type="entry name" value="ACAS_N"/>
</dbReference>
<comment type="PTM">
    <text evidence="8">Acetylated. Deacetylation by the SIR2-homolog deacetylase activates the enzyme.</text>
</comment>
<feature type="binding site" evidence="8">
    <location>
        <position position="537"/>
    </location>
    <ligand>
        <name>Mg(2+)</name>
        <dbReference type="ChEBI" id="CHEBI:18420"/>
    </ligand>
</feature>
<dbReference type="RefSeq" id="WP_039458673.1">
    <property type="nucleotide sequence ID" value="NZ_JWLZ01000046.1"/>
</dbReference>
<comment type="cofactor">
    <cofactor evidence="8">
        <name>Mg(2+)</name>
        <dbReference type="ChEBI" id="CHEBI:18420"/>
    </cofactor>
</comment>
<evidence type="ECO:0000313" key="13">
    <source>
        <dbReference type="Proteomes" id="UP000031278"/>
    </source>
</evidence>
<dbReference type="EC" id="6.2.1.1" evidence="8"/>
<dbReference type="FunFam" id="3.40.50.12780:FF:000001">
    <property type="entry name" value="Acetyl-coenzyme A synthetase"/>
    <property type="match status" value="1"/>
</dbReference>
<dbReference type="GO" id="GO:0003987">
    <property type="term" value="F:acetate-CoA ligase activity"/>
    <property type="evidence" value="ECO:0007669"/>
    <property type="project" value="UniProtKB-UniRule"/>
</dbReference>
<dbReference type="InterPro" id="IPR000873">
    <property type="entry name" value="AMP-dep_synth/lig_dom"/>
</dbReference>
<protein>
    <recommendedName>
        <fullName evidence="8">Acetyl-coenzyme A synthetase</fullName>
        <shortName evidence="8">AcCoA synthetase</shortName>
        <shortName evidence="8">Acs</shortName>
        <ecNumber evidence="8">6.2.1.1</ecNumber>
    </recommendedName>
    <alternativeName>
        <fullName evidence="8">Acetate--CoA ligase</fullName>
    </alternativeName>
    <alternativeName>
        <fullName evidence="8">Acyl-activating enzyme</fullName>
    </alternativeName>
</protein>
<feature type="binding site" evidence="8">
    <location>
        <position position="335"/>
    </location>
    <ligand>
        <name>CoA</name>
        <dbReference type="ChEBI" id="CHEBI:57287"/>
    </ligand>
</feature>
<keyword evidence="2 8" id="KW-0436">Ligase</keyword>
<dbReference type="GO" id="GO:0005829">
    <property type="term" value="C:cytosol"/>
    <property type="evidence" value="ECO:0007669"/>
    <property type="project" value="TreeGrafter"/>
</dbReference>
<keyword evidence="3 8" id="KW-0479">Metal-binding</keyword>
<feature type="binding site" evidence="8">
    <location>
        <position position="584"/>
    </location>
    <ligand>
        <name>CoA</name>
        <dbReference type="ChEBI" id="CHEBI:57287"/>
    </ligand>
</feature>
<gene>
    <name evidence="8" type="primary">acsA</name>
    <name evidence="12" type="ORF">RJ45_04445</name>
</gene>
<keyword evidence="7 8" id="KW-0007">Acetylation</keyword>
<dbReference type="Gene3D" id="3.30.300.30">
    <property type="match status" value="1"/>
</dbReference>
<feature type="domain" description="Acetyl-coenzyme A synthetase N-terminal" evidence="11">
    <location>
        <begin position="24"/>
        <end position="81"/>
    </location>
</feature>
<evidence type="ECO:0000259" key="9">
    <source>
        <dbReference type="Pfam" id="PF00501"/>
    </source>
</evidence>
<comment type="function">
    <text evidence="8">Catalyzes the conversion of acetate into acetyl-CoA (AcCoA), an essential intermediate at the junction of anabolic and catabolic pathways. AcsA undergoes a two-step reaction. In the first half reaction, AcsA combines acetate with ATP to form acetyl-adenylate (AcAMP) intermediate. In the second half reaction, it can then transfer the acetyl group from AcAMP to the sulfhydryl group of CoA, forming the product AcCoA.</text>
</comment>
<dbReference type="NCBIfam" id="NF001208">
    <property type="entry name" value="PRK00174.1"/>
    <property type="match status" value="1"/>
</dbReference>
<proteinExistence type="inferred from homology"/>
<evidence type="ECO:0000256" key="2">
    <source>
        <dbReference type="ARBA" id="ARBA00022598"/>
    </source>
</evidence>
<keyword evidence="5 8" id="KW-0067">ATP-binding</keyword>
<feature type="binding site" evidence="8">
    <location>
        <position position="500"/>
    </location>
    <ligand>
        <name>ATP</name>
        <dbReference type="ChEBI" id="CHEBI:30616"/>
    </ligand>
</feature>
<dbReference type="NCBIfam" id="TIGR02188">
    <property type="entry name" value="Ac_CoA_lig_AcsA"/>
    <property type="match status" value="1"/>
</dbReference>
<evidence type="ECO:0000256" key="5">
    <source>
        <dbReference type="ARBA" id="ARBA00022840"/>
    </source>
</evidence>
<evidence type="ECO:0000256" key="8">
    <source>
        <dbReference type="HAMAP-Rule" id="MF_01123"/>
    </source>
</evidence>
<dbReference type="InterPro" id="IPR020845">
    <property type="entry name" value="AMP-binding_CS"/>
</dbReference>
<dbReference type="Pfam" id="PF13193">
    <property type="entry name" value="AMP-binding_C"/>
    <property type="match status" value="1"/>
</dbReference>
<reference evidence="12 13" key="1">
    <citation type="submission" date="2014-12" db="EMBL/GenBank/DDBJ databases">
        <title>Genome sequencing of Photobacterium gaetbulicola AD005a.</title>
        <authorList>
            <person name="Adrian T.G.S."/>
            <person name="Chan K.G."/>
        </authorList>
    </citation>
    <scope>NUCLEOTIDE SEQUENCE [LARGE SCALE GENOMIC DNA]</scope>
    <source>
        <strain evidence="12 13">AD005a</strain>
    </source>
</reference>
<dbReference type="PANTHER" id="PTHR24095">
    <property type="entry name" value="ACETYL-COENZYME A SYNTHETASE"/>
    <property type="match status" value="1"/>
</dbReference>
<dbReference type="InterPro" id="IPR042099">
    <property type="entry name" value="ANL_N_sf"/>
</dbReference>